<organism evidence="6 7">
    <name type="scientific">Luteitalea pratensis</name>
    <dbReference type="NCBI Taxonomy" id="1855912"/>
    <lineage>
        <taxon>Bacteria</taxon>
        <taxon>Pseudomonadati</taxon>
        <taxon>Acidobacteriota</taxon>
        <taxon>Vicinamibacteria</taxon>
        <taxon>Vicinamibacterales</taxon>
        <taxon>Vicinamibacteraceae</taxon>
        <taxon>Luteitalea</taxon>
    </lineage>
</organism>
<keyword evidence="2 6" id="KW-0378">Hydrolase</keyword>
<evidence type="ECO:0000256" key="4">
    <source>
        <dbReference type="ARBA" id="ARBA00025742"/>
    </source>
</evidence>
<dbReference type="PANTHER" id="PTHR42988">
    <property type="entry name" value="PHOSPHOHYDROLASE"/>
    <property type="match status" value="1"/>
</dbReference>
<protein>
    <submittedName>
        <fullName evidence="6">3',5'-cyclic adenosine monophosphate phosphodiesterase CpdA</fullName>
        <ecNumber evidence="6">3.1.4.17</ecNumber>
    </submittedName>
</protein>
<dbReference type="Pfam" id="PF00149">
    <property type="entry name" value="Metallophos"/>
    <property type="match status" value="1"/>
</dbReference>
<gene>
    <name evidence="6" type="primary">cpdA</name>
    <name evidence="6" type="ORF">LuPra_04336</name>
</gene>
<evidence type="ECO:0000256" key="1">
    <source>
        <dbReference type="ARBA" id="ARBA00022723"/>
    </source>
</evidence>
<dbReference type="OrthoDB" id="9791866at2"/>
<dbReference type="EC" id="3.1.4.17" evidence="6"/>
<dbReference type="PANTHER" id="PTHR42988:SF2">
    <property type="entry name" value="CYCLIC NUCLEOTIDE PHOSPHODIESTERASE CBUA0032-RELATED"/>
    <property type="match status" value="1"/>
</dbReference>
<dbReference type="InterPro" id="IPR006311">
    <property type="entry name" value="TAT_signal"/>
</dbReference>
<reference evidence="6 7" key="1">
    <citation type="journal article" date="2016" name="Genome Announc.">
        <title>First Complete Genome Sequence of a Subdivision 6 Acidobacterium Strain.</title>
        <authorList>
            <person name="Huang S."/>
            <person name="Vieira S."/>
            <person name="Bunk B."/>
            <person name="Riedel T."/>
            <person name="Sproer C."/>
            <person name="Overmann J."/>
        </authorList>
    </citation>
    <scope>NUCLEOTIDE SEQUENCE [LARGE SCALE GENOMIC DNA]</scope>
    <source>
        <strain evidence="7">DSM 100886 HEG_-6_39</strain>
    </source>
</reference>
<dbReference type="InterPro" id="IPR050884">
    <property type="entry name" value="CNP_phosphodiesterase-III"/>
</dbReference>
<dbReference type="Gene3D" id="3.60.21.10">
    <property type="match status" value="1"/>
</dbReference>
<accession>A0A143PRQ7</accession>
<proteinExistence type="inferred from homology"/>
<dbReference type="GO" id="GO:0046872">
    <property type="term" value="F:metal ion binding"/>
    <property type="evidence" value="ECO:0007669"/>
    <property type="project" value="UniProtKB-KW"/>
</dbReference>
<dbReference type="SUPFAM" id="SSF56300">
    <property type="entry name" value="Metallo-dependent phosphatases"/>
    <property type="match status" value="1"/>
</dbReference>
<dbReference type="InterPro" id="IPR004843">
    <property type="entry name" value="Calcineurin-like_PHP"/>
</dbReference>
<dbReference type="EMBL" id="CP015136">
    <property type="protein sequence ID" value="AMY11091.1"/>
    <property type="molecule type" value="Genomic_DNA"/>
</dbReference>
<dbReference type="Proteomes" id="UP000076079">
    <property type="component" value="Chromosome"/>
</dbReference>
<dbReference type="PROSITE" id="PS51318">
    <property type="entry name" value="TAT"/>
    <property type="match status" value="1"/>
</dbReference>
<dbReference type="GO" id="GO:0004114">
    <property type="term" value="F:3',5'-cyclic-nucleotide phosphodiesterase activity"/>
    <property type="evidence" value="ECO:0007669"/>
    <property type="project" value="UniProtKB-EC"/>
</dbReference>
<evidence type="ECO:0000313" key="6">
    <source>
        <dbReference type="EMBL" id="AMY11091.1"/>
    </source>
</evidence>
<keyword evidence="1" id="KW-0479">Metal-binding</keyword>
<dbReference type="KEGG" id="abac:LuPra_04336"/>
<dbReference type="STRING" id="1855912.LuPra_04336"/>
<feature type="domain" description="Calcineurin-like phosphoesterase" evidence="5">
    <location>
        <begin position="42"/>
        <end position="235"/>
    </location>
</feature>
<dbReference type="InterPro" id="IPR029052">
    <property type="entry name" value="Metallo-depent_PP-like"/>
</dbReference>
<reference evidence="7" key="2">
    <citation type="submission" date="2016-04" db="EMBL/GenBank/DDBJ databases">
        <title>First Complete Genome Sequence of a Subdivision 6 Acidobacterium.</title>
        <authorList>
            <person name="Huang S."/>
            <person name="Vieira S."/>
            <person name="Bunk B."/>
            <person name="Riedel T."/>
            <person name="Sproeer C."/>
            <person name="Overmann J."/>
        </authorList>
    </citation>
    <scope>NUCLEOTIDE SEQUENCE [LARGE SCALE GENOMIC DNA]</scope>
    <source>
        <strain evidence="7">DSM 100886 HEG_-6_39</strain>
    </source>
</reference>
<comment type="similarity">
    <text evidence="4">Belongs to the cyclic nucleotide phosphodiesterase class-III family.</text>
</comment>
<dbReference type="RefSeq" id="WP_110172674.1">
    <property type="nucleotide sequence ID" value="NZ_CP015136.1"/>
</dbReference>
<evidence type="ECO:0000313" key="7">
    <source>
        <dbReference type="Proteomes" id="UP000076079"/>
    </source>
</evidence>
<dbReference type="AlphaFoldDB" id="A0A143PRQ7"/>
<keyword evidence="3" id="KW-0408">Iron</keyword>
<sequence>MPLLTGPRATRRQFLVTAGAAAASLTFTRLSVSAAQGPAHPLRLALLADTHIPANPADRSRGFSPVDNLAKVVSQVLATPADGALVGGDLARLKGLPEDYARLHEMLAPVLAKMPTGLILGNHDNRENFRQAFPAVAGAAPALANKHTTTREAGGLRFVLLDSLLATDVTPGQLGSAQRTWLASQLAGSSTPTVILVHHTLGGNDGELMDAERLFDVLRPHRQVKAIMYGHSHKYEVIEREGLQLINLPAVGYNFVDNEPVGWIDSVWTDEGVDLTLRSIGGNQAGNGQTTSVHWAR</sequence>
<keyword evidence="7" id="KW-1185">Reference proteome</keyword>
<evidence type="ECO:0000256" key="3">
    <source>
        <dbReference type="ARBA" id="ARBA00023004"/>
    </source>
</evidence>
<evidence type="ECO:0000259" key="5">
    <source>
        <dbReference type="Pfam" id="PF00149"/>
    </source>
</evidence>
<name>A0A143PRQ7_LUTPR</name>
<evidence type="ECO:0000256" key="2">
    <source>
        <dbReference type="ARBA" id="ARBA00022801"/>
    </source>
</evidence>